<sequence length="318" mass="34446">MLFASGFHQPQWLFSEVRRLLGDKPLFGGSCCGIITPAGVDYGGFEALLLLFDSPCDSLCLPQQDQQGLLNWIGNDHALCFFDLLGSPVRDLFDSARHQQLQGAALLGDFGLRTSFMFCGDKVANDCLLAIKLPAPTTMAVSHGAIPISDPLTITAGQGGLVQSLDGQPALDCLLALLGQDEAKLRGSLLHQLSLGQPWNNTYSSHMIAKLDSQSRSLHLGTGQFETGQKVVLMSRSVDSTWQDTRMQLAAFGKDKPSFYINCAGRTAAFSGALQEESELVRQYLGREMAGIFSGAELASLNGQPRLMNWTGVLMQWS</sequence>
<proteinExistence type="predicted"/>
<dbReference type="eggNOG" id="COG3287">
    <property type="taxonomic scope" value="Bacteria"/>
</dbReference>
<dbReference type="Proteomes" id="UP000006755">
    <property type="component" value="Unassembled WGS sequence"/>
</dbReference>
<dbReference type="EMBL" id="AMRI01000012">
    <property type="protein sequence ID" value="EKE73673.1"/>
    <property type="molecule type" value="Genomic_DNA"/>
</dbReference>
<dbReference type="AlphaFoldDB" id="K2JF28"/>
<dbReference type="SMART" id="SM00897">
    <property type="entry name" value="FIST"/>
    <property type="match status" value="1"/>
</dbReference>
<evidence type="ECO:0000259" key="2">
    <source>
        <dbReference type="SMART" id="SM01204"/>
    </source>
</evidence>
<evidence type="ECO:0000313" key="3">
    <source>
        <dbReference type="EMBL" id="EKE73673.1"/>
    </source>
</evidence>
<dbReference type="Pfam" id="PF10442">
    <property type="entry name" value="FIST_C"/>
    <property type="match status" value="1"/>
</dbReference>
<organism evidence="3 4">
    <name type="scientific">Gallaecimonas xiamenensis 3-C-1</name>
    <dbReference type="NCBI Taxonomy" id="745411"/>
    <lineage>
        <taxon>Bacteria</taxon>
        <taxon>Pseudomonadati</taxon>
        <taxon>Pseudomonadota</taxon>
        <taxon>Gammaproteobacteria</taxon>
        <taxon>Enterobacterales</taxon>
        <taxon>Gallaecimonadaceae</taxon>
        <taxon>Gallaecimonas</taxon>
    </lineage>
</organism>
<feature type="domain" description="FIST" evidence="1">
    <location>
        <begin position="1"/>
        <end position="169"/>
    </location>
</feature>
<dbReference type="SMART" id="SM01204">
    <property type="entry name" value="FIST_C"/>
    <property type="match status" value="1"/>
</dbReference>
<dbReference type="Pfam" id="PF08495">
    <property type="entry name" value="FIST"/>
    <property type="match status" value="1"/>
</dbReference>
<gene>
    <name evidence="3" type="ORF">B3C1_09757</name>
</gene>
<dbReference type="InterPro" id="IPR019494">
    <property type="entry name" value="FIST_C"/>
</dbReference>
<keyword evidence="4" id="KW-1185">Reference proteome</keyword>
<dbReference type="InterPro" id="IPR013702">
    <property type="entry name" value="FIST_domain_N"/>
</dbReference>
<feature type="domain" description="FIST C-domain" evidence="2">
    <location>
        <begin position="170"/>
        <end position="301"/>
    </location>
</feature>
<evidence type="ECO:0000313" key="4">
    <source>
        <dbReference type="Proteomes" id="UP000006755"/>
    </source>
</evidence>
<accession>K2JF28</accession>
<evidence type="ECO:0000259" key="1">
    <source>
        <dbReference type="SMART" id="SM00897"/>
    </source>
</evidence>
<name>K2JF28_9GAMM</name>
<comment type="caution">
    <text evidence="3">The sequence shown here is derived from an EMBL/GenBank/DDBJ whole genome shotgun (WGS) entry which is preliminary data.</text>
</comment>
<reference evidence="3 4" key="1">
    <citation type="journal article" date="2012" name="J. Bacteriol.">
        <title>Genome Sequence of Gallaecimonas xiamenensis Type Strain 3-C-1.</title>
        <authorList>
            <person name="Lai Q."/>
            <person name="Wang L."/>
            <person name="Wang W."/>
            <person name="Shao Z."/>
        </authorList>
    </citation>
    <scope>NUCLEOTIDE SEQUENCE [LARGE SCALE GENOMIC DNA]</scope>
    <source>
        <strain evidence="3 4">3-C-1</strain>
    </source>
</reference>
<protein>
    <submittedName>
        <fullName evidence="3">Diguanylate cyclase</fullName>
    </submittedName>
</protein>
<dbReference type="STRING" id="745411.B3C1_09757"/>